<sequence length="136" mass="14624">MVRSVSVKSLSGVTLIELMIVVAIIGILGAVAYPSYLDHILRSNRSEGQRELVRFANLQEQLFVDTRAYTNDMSKLGGSGSTHETEHGYYKIKSALTASGFTLTATAQGSQLKDTGCLTMTISETGAKTPSSGCWE</sequence>
<gene>
    <name evidence="2" type="primary">pilE</name>
    <name evidence="2" type="ORF">tinsulaeT_05000</name>
</gene>
<keyword evidence="1" id="KW-0812">Transmembrane</keyword>
<dbReference type="PROSITE" id="PS00409">
    <property type="entry name" value="PROKAR_NTER_METHYL"/>
    <property type="match status" value="1"/>
</dbReference>
<dbReference type="Pfam" id="PF16732">
    <property type="entry name" value="ComP_DUS"/>
    <property type="match status" value="1"/>
</dbReference>
<dbReference type="NCBIfam" id="TIGR02532">
    <property type="entry name" value="IV_pilin_GFxxxE"/>
    <property type="match status" value="1"/>
</dbReference>
<accession>A0ABQ6GMD8</accession>
<comment type="caution">
    <text evidence="2">The sequence shown here is derived from an EMBL/GenBank/DDBJ whole genome shotgun (WGS) entry which is preliminary data.</text>
</comment>
<proteinExistence type="predicted"/>
<keyword evidence="3" id="KW-1185">Reference proteome</keyword>
<dbReference type="InterPro" id="IPR031982">
    <property type="entry name" value="PilE-like"/>
</dbReference>
<keyword evidence="1" id="KW-0472">Membrane</keyword>
<dbReference type="InterPro" id="IPR045584">
    <property type="entry name" value="Pilin-like"/>
</dbReference>
<dbReference type="SUPFAM" id="SSF54523">
    <property type="entry name" value="Pili subunits"/>
    <property type="match status" value="1"/>
</dbReference>
<dbReference type="EMBL" id="BSST01000001">
    <property type="protein sequence ID" value="GLX77160.1"/>
    <property type="molecule type" value="Genomic_DNA"/>
</dbReference>
<dbReference type="InterPro" id="IPR012902">
    <property type="entry name" value="N_methyl_site"/>
</dbReference>
<reference evidence="2 3" key="1">
    <citation type="submission" date="2023-03" db="EMBL/GenBank/DDBJ databases">
        <title>Draft genome sequence of Thalassotalea insulae KCTC 62186T.</title>
        <authorList>
            <person name="Sawabe T."/>
        </authorList>
    </citation>
    <scope>NUCLEOTIDE SEQUENCE [LARGE SCALE GENOMIC DNA]</scope>
    <source>
        <strain evidence="2 3">KCTC 62186</strain>
    </source>
</reference>
<organism evidence="2 3">
    <name type="scientific">Thalassotalea insulae</name>
    <dbReference type="NCBI Taxonomy" id="2056778"/>
    <lineage>
        <taxon>Bacteria</taxon>
        <taxon>Pseudomonadati</taxon>
        <taxon>Pseudomonadota</taxon>
        <taxon>Gammaproteobacteria</taxon>
        <taxon>Alteromonadales</taxon>
        <taxon>Colwelliaceae</taxon>
        <taxon>Thalassotalea</taxon>
    </lineage>
</organism>
<name>A0ABQ6GMD8_9GAMM</name>
<dbReference type="Pfam" id="PF07963">
    <property type="entry name" value="N_methyl"/>
    <property type="match status" value="1"/>
</dbReference>
<dbReference type="RefSeq" id="WP_284243000.1">
    <property type="nucleotide sequence ID" value="NZ_BSST01000001.1"/>
</dbReference>
<evidence type="ECO:0000256" key="1">
    <source>
        <dbReference type="SAM" id="Phobius"/>
    </source>
</evidence>
<dbReference type="Proteomes" id="UP001157186">
    <property type="component" value="Unassembled WGS sequence"/>
</dbReference>
<dbReference type="Gene3D" id="3.30.700.10">
    <property type="entry name" value="Glycoprotein, Type 4 Pilin"/>
    <property type="match status" value="1"/>
</dbReference>
<evidence type="ECO:0000313" key="2">
    <source>
        <dbReference type="EMBL" id="GLX77160.1"/>
    </source>
</evidence>
<evidence type="ECO:0000313" key="3">
    <source>
        <dbReference type="Proteomes" id="UP001157186"/>
    </source>
</evidence>
<protein>
    <submittedName>
        <fullName evidence="2">Type IV minor pilin protein PilE</fullName>
    </submittedName>
</protein>
<keyword evidence="1" id="KW-1133">Transmembrane helix</keyword>
<feature type="transmembrane region" description="Helical" evidence="1">
    <location>
        <begin position="12"/>
        <end position="36"/>
    </location>
</feature>